<comment type="caution">
    <text evidence="3">The sequence shown here is derived from an EMBL/GenBank/DDBJ whole genome shotgun (WGS) entry which is preliminary data.</text>
</comment>
<gene>
    <name evidence="3" type="ORF">AVM11_07360</name>
</gene>
<sequence>MSNRIATALIPLLLFASLAACSGGSDDPRAVTPDEAAQLNDAAAMLDANSIDLDAVSDDAANDTQPAANPPAANQMDAS</sequence>
<dbReference type="PROSITE" id="PS51257">
    <property type="entry name" value="PROKAR_LIPOPROTEIN"/>
    <property type="match status" value="1"/>
</dbReference>
<proteinExistence type="predicted"/>
<dbReference type="KEGG" id="smy:BJP26_06105"/>
<organism evidence="3 4">
    <name type="scientific">Sphingomonas melonis TY</name>
    <dbReference type="NCBI Taxonomy" id="621456"/>
    <lineage>
        <taxon>Bacteria</taxon>
        <taxon>Pseudomonadati</taxon>
        <taxon>Pseudomonadota</taxon>
        <taxon>Alphaproteobacteria</taxon>
        <taxon>Sphingomonadales</taxon>
        <taxon>Sphingomonadaceae</taxon>
        <taxon>Sphingomonas</taxon>
    </lineage>
</organism>
<dbReference type="AlphaFoldDB" id="A0A175Y0N0"/>
<evidence type="ECO:0000256" key="2">
    <source>
        <dbReference type="SAM" id="SignalP"/>
    </source>
</evidence>
<feature type="region of interest" description="Disordered" evidence="1">
    <location>
        <begin position="54"/>
        <end position="79"/>
    </location>
</feature>
<feature type="compositionally biased region" description="Low complexity" evidence="1">
    <location>
        <begin position="62"/>
        <end position="79"/>
    </location>
</feature>
<dbReference type="GeneID" id="93796501"/>
<name>A0A175Y0N0_9SPHN</name>
<protein>
    <recommendedName>
        <fullName evidence="5">Circumsporozoite protein</fullName>
    </recommendedName>
</protein>
<dbReference type="EMBL" id="LQCK02000034">
    <property type="protein sequence ID" value="KZB94273.1"/>
    <property type="molecule type" value="Genomic_DNA"/>
</dbReference>
<evidence type="ECO:0000256" key="1">
    <source>
        <dbReference type="SAM" id="MobiDB-lite"/>
    </source>
</evidence>
<dbReference type="RefSeq" id="WP_017977662.1">
    <property type="nucleotide sequence ID" value="NZ_CP017578.1"/>
</dbReference>
<dbReference type="Proteomes" id="UP000078460">
    <property type="component" value="Unassembled WGS sequence"/>
</dbReference>
<feature type="chain" id="PRO_5043635308" description="Circumsporozoite protein" evidence="2">
    <location>
        <begin position="23"/>
        <end position="79"/>
    </location>
</feature>
<evidence type="ECO:0000313" key="4">
    <source>
        <dbReference type="Proteomes" id="UP000078460"/>
    </source>
</evidence>
<evidence type="ECO:0000313" key="3">
    <source>
        <dbReference type="EMBL" id="KZB94273.1"/>
    </source>
</evidence>
<evidence type="ECO:0008006" key="5">
    <source>
        <dbReference type="Google" id="ProtNLM"/>
    </source>
</evidence>
<accession>A0A175Y0N0</accession>
<reference evidence="3" key="1">
    <citation type="submission" date="2016-03" db="EMBL/GenBank/DDBJ databases">
        <title>Sphingomonas melonis TY, whole genome shotgun sequencing.</title>
        <authorList>
            <person name="Wang H."/>
            <person name="Zhu P."/>
        </authorList>
    </citation>
    <scope>NUCLEOTIDE SEQUENCE [LARGE SCALE GENOMIC DNA]</scope>
    <source>
        <strain evidence="3">TY</strain>
    </source>
</reference>
<feature type="signal peptide" evidence="2">
    <location>
        <begin position="1"/>
        <end position="22"/>
    </location>
</feature>
<dbReference type="OrthoDB" id="7585334at2"/>
<keyword evidence="4" id="KW-1185">Reference proteome</keyword>
<keyword evidence="2" id="KW-0732">Signal</keyword>